<dbReference type="PANTHER" id="PTHR38366:SF1">
    <property type="entry name" value="PROTEIN TILLER ANGLE CONTROL 1"/>
    <property type="match status" value="1"/>
</dbReference>
<dbReference type="EMBL" id="KZ451995">
    <property type="protein sequence ID" value="PKA53476.1"/>
    <property type="molecule type" value="Genomic_DNA"/>
</dbReference>
<dbReference type="OrthoDB" id="1922866at2759"/>
<dbReference type="STRING" id="1088818.A0A2I0AD86"/>
<evidence type="ECO:0000313" key="5">
    <source>
        <dbReference type="EMBL" id="PKA53476.1"/>
    </source>
</evidence>
<keyword evidence="1" id="KW-0341">Growth regulation</keyword>
<evidence type="ECO:0000256" key="1">
    <source>
        <dbReference type="ARBA" id="ARBA00022604"/>
    </source>
</evidence>
<evidence type="ECO:0000256" key="4">
    <source>
        <dbReference type="SAM" id="MobiDB-lite"/>
    </source>
</evidence>
<evidence type="ECO:0000313" key="6">
    <source>
        <dbReference type="Proteomes" id="UP000236161"/>
    </source>
</evidence>
<name>A0A2I0AD86_9ASPA</name>
<dbReference type="Proteomes" id="UP000236161">
    <property type="component" value="Unassembled WGS sequence"/>
</dbReference>
<comment type="similarity">
    <text evidence="2">Belongs to the TAC family.</text>
</comment>
<dbReference type="InterPro" id="IPR044989">
    <property type="entry name" value="TAC1"/>
</dbReference>
<evidence type="ECO:0000256" key="3">
    <source>
        <dbReference type="ARBA" id="ARBA00026138"/>
    </source>
</evidence>
<feature type="region of interest" description="Disordered" evidence="4">
    <location>
        <begin position="190"/>
        <end position="234"/>
    </location>
</feature>
<organism evidence="5 6">
    <name type="scientific">Apostasia shenzhenica</name>
    <dbReference type="NCBI Taxonomy" id="1088818"/>
    <lineage>
        <taxon>Eukaryota</taxon>
        <taxon>Viridiplantae</taxon>
        <taxon>Streptophyta</taxon>
        <taxon>Embryophyta</taxon>
        <taxon>Tracheophyta</taxon>
        <taxon>Spermatophyta</taxon>
        <taxon>Magnoliopsida</taxon>
        <taxon>Liliopsida</taxon>
        <taxon>Asparagales</taxon>
        <taxon>Orchidaceae</taxon>
        <taxon>Apostasioideae</taxon>
        <taxon>Apostasia</taxon>
    </lineage>
</organism>
<evidence type="ECO:0000256" key="2">
    <source>
        <dbReference type="ARBA" id="ARBA00025796"/>
    </source>
</evidence>
<accession>A0A2I0AD86</accession>
<dbReference type="PANTHER" id="PTHR38366">
    <property type="entry name" value="NAD-DEPENDENT PROTEIN DEACETYLASE HST1-LIKE PROTEIN"/>
    <property type="match status" value="1"/>
</dbReference>
<keyword evidence="6" id="KW-1185">Reference proteome</keyword>
<protein>
    <recommendedName>
        <fullName evidence="3">Protein TILLER ANGLE CONTROL 1</fullName>
    </recommendedName>
</protein>
<dbReference type="AlphaFoldDB" id="A0A2I0AD86"/>
<gene>
    <name evidence="5" type="ORF">AXF42_Ash020899</name>
</gene>
<dbReference type="GO" id="GO:0001763">
    <property type="term" value="P:morphogenesis of a branching structure"/>
    <property type="evidence" value="ECO:0007669"/>
    <property type="project" value="InterPro"/>
</dbReference>
<proteinExistence type="inferred from homology"/>
<reference evidence="5 6" key="1">
    <citation type="journal article" date="2017" name="Nature">
        <title>The Apostasia genome and the evolution of orchids.</title>
        <authorList>
            <person name="Zhang G.Q."/>
            <person name="Liu K.W."/>
            <person name="Li Z."/>
            <person name="Lohaus R."/>
            <person name="Hsiao Y.Y."/>
            <person name="Niu S.C."/>
            <person name="Wang J.Y."/>
            <person name="Lin Y.C."/>
            <person name="Xu Q."/>
            <person name="Chen L.J."/>
            <person name="Yoshida K."/>
            <person name="Fujiwara S."/>
            <person name="Wang Z.W."/>
            <person name="Zhang Y.Q."/>
            <person name="Mitsuda N."/>
            <person name="Wang M."/>
            <person name="Liu G.H."/>
            <person name="Pecoraro L."/>
            <person name="Huang H.X."/>
            <person name="Xiao X.J."/>
            <person name="Lin M."/>
            <person name="Wu X.Y."/>
            <person name="Wu W.L."/>
            <person name="Chen Y.Y."/>
            <person name="Chang S.B."/>
            <person name="Sakamoto S."/>
            <person name="Ohme-Takagi M."/>
            <person name="Yagi M."/>
            <person name="Zeng S.J."/>
            <person name="Shen C.Y."/>
            <person name="Yeh C.M."/>
            <person name="Luo Y.B."/>
            <person name="Tsai W.C."/>
            <person name="Van de Peer Y."/>
            <person name="Liu Z.J."/>
        </authorList>
    </citation>
    <scope>NUCLEOTIDE SEQUENCE [LARGE SCALE GENOMIC DNA]</scope>
    <source>
        <strain evidence="6">cv. Shenzhen</strain>
        <tissue evidence="5">Stem</tissue>
    </source>
</reference>
<sequence length="279" mass="30257">MKMFDWMHRKLHHTAAYRRVSHRSPQVFEEEGGEMSKAAQRLPATASPENELETEAPLLHHVLEGMILTIGTFGHPNILLLPHHLDQVPELDQPDVTAMPAVILPPPVSELFKPIPCIDDAVVAIPSEEASHEEETMAKPLLKEDRERKQRTTLADLFAAEPTVPPAGNSPASVTPAKIASPVKASLLPSLKRGSQWKTKKKMKETGHEEGSPPSSTIAAKNLNKVSSSSSSSPMIRRMLKKRIHPEAAAPVKKGSAVSLEVAAPLLLVGGRDGSHSMA</sequence>